<evidence type="ECO:0000256" key="3">
    <source>
        <dbReference type="ARBA" id="ARBA00022840"/>
    </source>
</evidence>
<dbReference type="SMART" id="SM00885">
    <property type="entry name" value="D5_N"/>
    <property type="match status" value="1"/>
</dbReference>
<dbReference type="NCBIfam" id="TIGR01613">
    <property type="entry name" value="primase_Cterm"/>
    <property type="match status" value="1"/>
</dbReference>
<dbReference type="InterPro" id="IPR051620">
    <property type="entry name" value="ORF904-like_C"/>
</dbReference>
<name>A0A252EKQ3_9PROT</name>
<dbReference type="GO" id="GO:0005524">
    <property type="term" value="F:ATP binding"/>
    <property type="evidence" value="ECO:0007669"/>
    <property type="project" value="UniProtKB-KW"/>
</dbReference>
<comment type="caution">
    <text evidence="5">The sequence shown here is derived from an EMBL/GenBank/DDBJ whole genome shotgun (WGS) entry which is preliminary data.</text>
</comment>
<dbReference type="InterPro" id="IPR027417">
    <property type="entry name" value="P-loop_NTPase"/>
</dbReference>
<dbReference type="InterPro" id="IPR014818">
    <property type="entry name" value="Phage/plasmid_primase_P4_C"/>
</dbReference>
<keyword evidence="2" id="KW-0378">Hydrolase</keyword>
<evidence type="ECO:0000313" key="6">
    <source>
        <dbReference type="Proteomes" id="UP000195072"/>
    </source>
</evidence>
<dbReference type="Gene3D" id="3.40.50.300">
    <property type="entry name" value="P-loop containing nucleotide triphosphate hydrolases"/>
    <property type="match status" value="1"/>
</dbReference>
<dbReference type="InterPro" id="IPR045455">
    <property type="entry name" value="NrS-1_pol-like_helicase"/>
</dbReference>
<proteinExistence type="predicted"/>
<evidence type="ECO:0000256" key="1">
    <source>
        <dbReference type="ARBA" id="ARBA00022741"/>
    </source>
</evidence>
<organism evidence="5 6">
    <name type="scientific">Acetobacter senegalensis</name>
    <dbReference type="NCBI Taxonomy" id="446692"/>
    <lineage>
        <taxon>Bacteria</taxon>
        <taxon>Pseudomonadati</taxon>
        <taxon>Pseudomonadota</taxon>
        <taxon>Alphaproteobacteria</taxon>
        <taxon>Acetobacterales</taxon>
        <taxon>Acetobacteraceae</taxon>
        <taxon>Acetobacter</taxon>
    </lineage>
</organism>
<dbReference type="PANTHER" id="PTHR35372:SF2">
    <property type="entry name" value="SF3 HELICASE DOMAIN-CONTAINING PROTEIN"/>
    <property type="match status" value="1"/>
</dbReference>
<dbReference type="RefSeq" id="WP_086897044.1">
    <property type="nucleotide sequence ID" value="NZ_JOOZ01000023.1"/>
</dbReference>
<dbReference type="Pfam" id="PF08706">
    <property type="entry name" value="D5_N"/>
    <property type="match status" value="1"/>
</dbReference>
<evidence type="ECO:0000259" key="4">
    <source>
        <dbReference type="PROSITE" id="PS51206"/>
    </source>
</evidence>
<dbReference type="InterPro" id="IPR014015">
    <property type="entry name" value="Helicase_SF3_DNA-vir"/>
</dbReference>
<dbReference type="SUPFAM" id="SSF52540">
    <property type="entry name" value="P-loop containing nucleoside triphosphate hydrolases"/>
    <property type="match status" value="1"/>
</dbReference>
<dbReference type="Proteomes" id="UP000195072">
    <property type="component" value="Unassembled WGS sequence"/>
</dbReference>
<evidence type="ECO:0000313" key="5">
    <source>
        <dbReference type="EMBL" id="OUL66986.1"/>
    </source>
</evidence>
<dbReference type="Pfam" id="PF19263">
    <property type="entry name" value="DUF5906"/>
    <property type="match status" value="1"/>
</dbReference>
<dbReference type="AlphaFoldDB" id="A0A252EKQ3"/>
<feature type="domain" description="SF3 helicase" evidence="4">
    <location>
        <begin position="180"/>
        <end position="339"/>
    </location>
</feature>
<protein>
    <recommendedName>
        <fullName evidence="4">SF3 helicase domain-containing protein</fullName>
    </recommendedName>
</protein>
<keyword evidence="3" id="KW-0067">ATP-binding</keyword>
<accession>A0A252EKQ3</accession>
<keyword evidence="1" id="KW-0547">Nucleotide-binding</keyword>
<dbReference type="InterPro" id="IPR006500">
    <property type="entry name" value="Helicase_put_C_phage/plasmid"/>
</dbReference>
<dbReference type="PROSITE" id="PS51206">
    <property type="entry name" value="SF3_HELICASE_1"/>
    <property type="match status" value="1"/>
</dbReference>
<reference evidence="5 6" key="1">
    <citation type="submission" date="2014-06" db="EMBL/GenBank/DDBJ databases">
        <authorList>
            <person name="Ju J."/>
            <person name="Zhang J."/>
        </authorList>
    </citation>
    <scope>NUCLEOTIDE SEQUENCE [LARGE SCALE GENOMIC DNA]</scope>
    <source>
        <strain evidence="5">DmL_050</strain>
    </source>
</reference>
<sequence>MTEAVNTDKAVQDGLRKALTTPGSNGYALLTEHGMAAAFTERYKDMLRYDHKAGRWFLWMGTHWKEDTTHRAFSYARMLVAEANKNSDFKEQALTGKASFCGGVERFARTDPAHAVVPEDWDKDPYLLATPGGTVDLHTGKLRPASPDDMITRVAAVAPATEACPLWLQFLHEATNGDAELIAFLKRWCGYCLTGDTREHALLFGYGPGGNGKSVFLNTLSRIMGDYATVAAMDTFVASHGDRHSTDLAMLRGARLVTASETEEGRTWAEARIKQMTGGDPITARFMRQDNFTFQPQFKLTIVGNHKPVLKNVDEAARRRFNIVPFIHKPKSPDMDLESKLQEEWPGILHWMIQGCLEWQREGMPRPTVVLEATAEYFEAQDTFGQWLAERCILDTSLETKPNMLLKDFQEWCRNNGEPESDNKRMRGMLEKTEEVRYHRHKKFGQSVRGIGLRPHPDDTRRWGNY</sequence>
<evidence type="ECO:0000256" key="2">
    <source>
        <dbReference type="ARBA" id="ARBA00022801"/>
    </source>
</evidence>
<gene>
    <name evidence="5" type="ORF">HK16_06520</name>
</gene>
<dbReference type="GO" id="GO:0016787">
    <property type="term" value="F:hydrolase activity"/>
    <property type="evidence" value="ECO:0007669"/>
    <property type="project" value="UniProtKB-KW"/>
</dbReference>
<dbReference type="PANTHER" id="PTHR35372">
    <property type="entry name" value="ATP BINDING PROTEIN-RELATED"/>
    <property type="match status" value="1"/>
</dbReference>
<dbReference type="EMBL" id="JOOZ01000023">
    <property type="protein sequence ID" value="OUL66986.1"/>
    <property type="molecule type" value="Genomic_DNA"/>
</dbReference>
<dbReference type="NCBIfam" id="NF011296">
    <property type="entry name" value="PRK14709.1"/>
    <property type="match status" value="1"/>
</dbReference>